<gene>
    <name evidence="2" type="ORF">V6N11_055018</name>
</gene>
<dbReference type="EMBL" id="JBBPBN010000083">
    <property type="protein sequence ID" value="KAK8983035.1"/>
    <property type="molecule type" value="Genomic_DNA"/>
</dbReference>
<feature type="compositionally biased region" description="Basic and acidic residues" evidence="1">
    <location>
        <begin position="161"/>
        <end position="176"/>
    </location>
</feature>
<dbReference type="Proteomes" id="UP001396334">
    <property type="component" value="Unassembled WGS sequence"/>
</dbReference>
<evidence type="ECO:0000313" key="2">
    <source>
        <dbReference type="EMBL" id="KAK8983035.1"/>
    </source>
</evidence>
<feature type="region of interest" description="Disordered" evidence="1">
    <location>
        <begin position="1"/>
        <end position="70"/>
    </location>
</feature>
<feature type="compositionally biased region" description="Low complexity" evidence="1">
    <location>
        <begin position="11"/>
        <end position="29"/>
    </location>
</feature>
<accession>A0ABR2P3K7</accession>
<protein>
    <submittedName>
        <fullName evidence="2">Uncharacterized protein</fullName>
    </submittedName>
</protein>
<sequence length="306" mass="33805">MVGELSREAGEQQIGKQQAGKKQQQAGEQQIDEQRLGDKQQVREQQTRDQRKQQTAEQEHEREKQSISVFVENIPNAMHWKENSVSVEKSGDKILESREFIKSDNLGEAKIIKKSAWNSNSDSSPIAEKRSECGESAGNNFLGNSESNKLVGSGNISLEKNNLDGEESNRQFDEKSTSQFGKEYIQDKVNKRSWAAVVAKSGPDLLLETGGSQVQNDKESVNPISPNKVVTAPNNWDMPHSASSGGSIHGHDHQGASLSWAQTIDLVNSSSTFLELSLHLVGLLDETNWWYVPVRSFSSISKPTAG</sequence>
<proteinExistence type="predicted"/>
<organism evidence="2 3">
    <name type="scientific">Hibiscus sabdariffa</name>
    <name type="common">roselle</name>
    <dbReference type="NCBI Taxonomy" id="183260"/>
    <lineage>
        <taxon>Eukaryota</taxon>
        <taxon>Viridiplantae</taxon>
        <taxon>Streptophyta</taxon>
        <taxon>Embryophyta</taxon>
        <taxon>Tracheophyta</taxon>
        <taxon>Spermatophyta</taxon>
        <taxon>Magnoliopsida</taxon>
        <taxon>eudicotyledons</taxon>
        <taxon>Gunneridae</taxon>
        <taxon>Pentapetalae</taxon>
        <taxon>rosids</taxon>
        <taxon>malvids</taxon>
        <taxon>Malvales</taxon>
        <taxon>Malvaceae</taxon>
        <taxon>Malvoideae</taxon>
        <taxon>Hibiscus</taxon>
    </lineage>
</organism>
<feature type="region of interest" description="Disordered" evidence="1">
    <location>
        <begin position="117"/>
        <end position="178"/>
    </location>
</feature>
<feature type="region of interest" description="Disordered" evidence="1">
    <location>
        <begin position="213"/>
        <end position="234"/>
    </location>
</feature>
<feature type="compositionally biased region" description="Basic and acidic residues" evidence="1">
    <location>
        <begin position="32"/>
        <end position="65"/>
    </location>
</feature>
<name>A0ABR2P3K7_9ROSI</name>
<feature type="compositionally biased region" description="Basic and acidic residues" evidence="1">
    <location>
        <begin position="1"/>
        <end position="10"/>
    </location>
</feature>
<keyword evidence="3" id="KW-1185">Reference proteome</keyword>
<evidence type="ECO:0000313" key="3">
    <source>
        <dbReference type="Proteomes" id="UP001396334"/>
    </source>
</evidence>
<feature type="compositionally biased region" description="Polar residues" evidence="1">
    <location>
        <begin position="137"/>
        <end position="160"/>
    </location>
</feature>
<evidence type="ECO:0000256" key="1">
    <source>
        <dbReference type="SAM" id="MobiDB-lite"/>
    </source>
</evidence>
<comment type="caution">
    <text evidence="2">The sequence shown here is derived from an EMBL/GenBank/DDBJ whole genome shotgun (WGS) entry which is preliminary data.</text>
</comment>
<reference evidence="2 3" key="1">
    <citation type="journal article" date="2024" name="G3 (Bethesda)">
        <title>Genome assembly of Hibiscus sabdariffa L. provides insights into metabolisms of medicinal natural products.</title>
        <authorList>
            <person name="Kim T."/>
        </authorList>
    </citation>
    <scope>NUCLEOTIDE SEQUENCE [LARGE SCALE GENOMIC DNA]</scope>
    <source>
        <strain evidence="2">TK-2024</strain>
        <tissue evidence="2">Old leaves</tissue>
    </source>
</reference>